<evidence type="ECO:0000256" key="2">
    <source>
        <dbReference type="ARBA" id="ARBA00014363"/>
    </source>
</evidence>
<keyword evidence="6" id="KW-0239">DNA-directed DNA polymerase</keyword>
<dbReference type="Pfam" id="PF13177">
    <property type="entry name" value="DNA_pol3_delta2"/>
    <property type="match status" value="1"/>
</dbReference>
<dbReference type="Pfam" id="PF09115">
    <property type="entry name" value="DNApol3-delta_C"/>
    <property type="match status" value="1"/>
</dbReference>
<evidence type="ECO:0000256" key="1">
    <source>
        <dbReference type="ARBA" id="ARBA00012417"/>
    </source>
</evidence>
<dbReference type="EC" id="2.7.7.7" evidence="1"/>
<keyword evidence="4" id="KW-0548">Nucleotidyltransferase</keyword>
<feature type="coiled-coil region" evidence="8">
    <location>
        <begin position="293"/>
        <end position="324"/>
    </location>
</feature>
<dbReference type="Gene3D" id="3.40.50.300">
    <property type="entry name" value="P-loop containing nucleotide triphosphate hydrolases"/>
    <property type="match status" value="1"/>
</dbReference>
<organism evidence="10 11">
    <name type="scientific">Fastidiosipila sanguinis</name>
    <dbReference type="NCBI Taxonomy" id="236753"/>
    <lineage>
        <taxon>Bacteria</taxon>
        <taxon>Bacillati</taxon>
        <taxon>Bacillota</taxon>
        <taxon>Clostridia</taxon>
        <taxon>Eubacteriales</taxon>
        <taxon>Oscillospiraceae</taxon>
        <taxon>Fastidiosipila</taxon>
    </lineage>
</organism>
<dbReference type="InterPro" id="IPR050238">
    <property type="entry name" value="DNA_Rep/Repair_Clamp_Loader"/>
</dbReference>
<dbReference type="AlphaFoldDB" id="A0A2S0KPE2"/>
<keyword evidence="5" id="KW-0235">DNA replication</keyword>
<evidence type="ECO:0000256" key="5">
    <source>
        <dbReference type="ARBA" id="ARBA00022705"/>
    </source>
</evidence>
<dbReference type="GO" id="GO:0006261">
    <property type="term" value="P:DNA-templated DNA replication"/>
    <property type="evidence" value="ECO:0007669"/>
    <property type="project" value="TreeGrafter"/>
</dbReference>
<dbReference type="KEGG" id="fsa:C5Q98_06580"/>
<keyword evidence="8" id="KW-0175">Coiled coil</keyword>
<dbReference type="GO" id="GO:0009360">
    <property type="term" value="C:DNA polymerase III complex"/>
    <property type="evidence" value="ECO:0007669"/>
    <property type="project" value="InterPro"/>
</dbReference>
<proteinExistence type="predicted"/>
<keyword evidence="3" id="KW-0808">Transferase</keyword>
<evidence type="ECO:0000313" key="10">
    <source>
        <dbReference type="EMBL" id="AVM42893.1"/>
    </source>
</evidence>
<protein>
    <recommendedName>
        <fullName evidence="2">DNA polymerase III subunit delta'</fullName>
        <ecNumber evidence="1">2.7.7.7</ecNumber>
    </recommendedName>
</protein>
<dbReference type="PANTHER" id="PTHR11669">
    <property type="entry name" value="REPLICATION FACTOR C / DNA POLYMERASE III GAMMA-TAU SUBUNIT"/>
    <property type="match status" value="1"/>
</dbReference>
<evidence type="ECO:0000259" key="9">
    <source>
        <dbReference type="Pfam" id="PF09115"/>
    </source>
</evidence>
<evidence type="ECO:0000256" key="3">
    <source>
        <dbReference type="ARBA" id="ARBA00022679"/>
    </source>
</evidence>
<dbReference type="GO" id="GO:0003677">
    <property type="term" value="F:DNA binding"/>
    <property type="evidence" value="ECO:0007669"/>
    <property type="project" value="InterPro"/>
</dbReference>
<dbReference type="PANTHER" id="PTHR11669:SF8">
    <property type="entry name" value="DNA POLYMERASE III SUBUNIT DELTA"/>
    <property type="match status" value="1"/>
</dbReference>
<reference evidence="11" key="1">
    <citation type="submission" date="2018-02" db="EMBL/GenBank/DDBJ databases">
        <authorList>
            <person name="Holder M.E."/>
            <person name="Ajami N.J."/>
            <person name="Petrosino J.F."/>
        </authorList>
    </citation>
    <scope>NUCLEOTIDE SEQUENCE [LARGE SCALE GENOMIC DNA]</scope>
    <source>
        <strain evidence="11">CCUG 47711</strain>
    </source>
</reference>
<dbReference type="SUPFAM" id="SSF52540">
    <property type="entry name" value="P-loop containing nucleoside triphosphate hydrolases"/>
    <property type="match status" value="1"/>
</dbReference>
<dbReference type="InterPro" id="IPR027417">
    <property type="entry name" value="P-loop_NTPase"/>
</dbReference>
<accession>A0A2S0KPE2</accession>
<evidence type="ECO:0000256" key="8">
    <source>
        <dbReference type="SAM" id="Coils"/>
    </source>
</evidence>
<feature type="domain" description="DNA polymerase III delta subunit C-terminal" evidence="9">
    <location>
        <begin position="221"/>
        <end position="338"/>
    </location>
</feature>
<evidence type="ECO:0000256" key="4">
    <source>
        <dbReference type="ARBA" id="ARBA00022695"/>
    </source>
</evidence>
<name>A0A2S0KPE2_9FIRM</name>
<dbReference type="Proteomes" id="UP000237947">
    <property type="component" value="Chromosome"/>
</dbReference>
<evidence type="ECO:0000256" key="7">
    <source>
        <dbReference type="ARBA" id="ARBA00049244"/>
    </source>
</evidence>
<comment type="catalytic activity">
    <reaction evidence="7">
        <text>DNA(n) + a 2'-deoxyribonucleoside 5'-triphosphate = DNA(n+1) + diphosphate</text>
        <dbReference type="Rhea" id="RHEA:22508"/>
        <dbReference type="Rhea" id="RHEA-COMP:17339"/>
        <dbReference type="Rhea" id="RHEA-COMP:17340"/>
        <dbReference type="ChEBI" id="CHEBI:33019"/>
        <dbReference type="ChEBI" id="CHEBI:61560"/>
        <dbReference type="ChEBI" id="CHEBI:173112"/>
        <dbReference type="EC" id="2.7.7.7"/>
    </reaction>
</comment>
<dbReference type="EMBL" id="CP027226">
    <property type="protein sequence ID" value="AVM42893.1"/>
    <property type="molecule type" value="Genomic_DNA"/>
</dbReference>
<sequence length="346" mass="39851">MLNILKKCKNYNNLIGRNEIKSELIKLAQTMDDRFIVFVGSQGTDKEAWADALASNLLCENPREDGACLECRACKYLENGTHPDYLEINPEKESKNIAIQTIRDRVHAEINILPQLNNVKLWRIDANALQEGAQNALLKVLEEPPSYAYFILTIDDRTKLLPTLRSRAREIKIPAMSRVDLNTLLDQHDVSDPNQRSLAINFSSGLPELALQLAEDEGLQEERKNVFKWFVEFLRAREVDVLTTSYDFWDKSKSSMDTNILFLQSFLRDMVLLHAKPEIEKDNLLNQDMLNYLQRLNQEYKFSVENLSNALRTLNEVSKRSKANVNFEISICGMLLKMRNALNLNK</sequence>
<gene>
    <name evidence="10" type="ORF">C5Q98_06580</name>
</gene>
<evidence type="ECO:0000313" key="11">
    <source>
        <dbReference type="Proteomes" id="UP000237947"/>
    </source>
</evidence>
<evidence type="ECO:0000256" key="6">
    <source>
        <dbReference type="ARBA" id="ARBA00022932"/>
    </source>
</evidence>
<dbReference type="GO" id="GO:0003887">
    <property type="term" value="F:DNA-directed DNA polymerase activity"/>
    <property type="evidence" value="ECO:0007669"/>
    <property type="project" value="UniProtKB-KW"/>
</dbReference>
<dbReference type="InterPro" id="IPR015199">
    <property type="entry name" value="DNA_pol_III_delta_C"/>
</dbReference>
<keyword evidence="11" id="KW-1185">Reference proteome</keyword>